<dbReference type="Pfam" id="PF05685">
    <property type="entry name" value="Uma2"/>
    <property type="match status" value="1"/>
</dbReference>
<dbReference type="InterPro" id="IPR011335">
    <property type="entry name" value="Restrct_endonuc-II-like"/>
</dbReference>
<gene>
    <name evidence="2" type="ORF">FWILDA_LOCUS5515</name>
</gene>
<protein>
    <submittedName>
        <fullName evidence="2">9509_t:CDS:1</fullName>
    </submittedName>
</protein>
<proteinExistence type="predicted"/>
<keyword evidence="3" id="KW-1185">Reference proteome</keyword>
<sequence>MTSYFPQNILIPDCTLQQFEKAANANHRFLRMNLIEGQLEIIVPETSITSPDVAVVLSARWNALSDAERCQAFPPVAPNFIVELRSYSRIFIVKYYDGLMMV</sequence>
<reference evidence="2" key="1">
    <citation type="submission" date="2022-08" db="EMBL/GenBank/DDBJ databases">
        <authorList>
            <person name="Kallberg Y."/>
            <person name="Tangrot J."/>
            <person name="Rosling A."/>
        </authorList>
    </citation>
    <scope>NUCLEOTIDE SEQUENCE</scope>
    <source>
        <strain evidence="2">Wild A</strain>
    </source>
</reference>
<dbReference type="Proteomes" id="UP001153678">
    <property type="component" value="Unassembled WGS sequence"/>
</dbReference>
<dbReference type="EMBL" id="CAMKVN010000922">
    <property type="protein sequence ID" value="CAI2172310.1"/>
    <property type="molecule type" value="Genomic_DNA"/>
</dbReference>
<name>A0A9W4SJL4_9GLOM</name>
<evidence type="ECO:0000313" key="3">
    <source>
        <dbReference type="Proteomes" id="UP001153678"/>
    </source>
</evidence>
<dbReference type="SUPFAM" id="SSF52980">
    <property type="entry name" value="Restriction endonuclease-like"/>
    <property type="match status" value="1"/>
</dbReference>
<dbReference type="Gene3D" id="3.90.1570.10">
    <property type="entry name" value="tt1808, chain A"/>
    <property type="match status" value="1"/>
</dbReference>
<evidence type="ECO:0000313" key="2">
    <source>
        <dbReference type="EMBL" id="CAI2172310.1"/>
    </source>
</evidence>
<accession>A0A9W4SJL4</accession>
<dbReference type="AlphaFoldDB" id="A0A9W4SJL4"/>
<organism evidence="2 3">
    <name type="scientific">Funneliformis geosporum</name>
    <dbReference type="NCBI Taxonomy" id="1117311"/>
    <lineage>
        <taxon>Eukaryota</taxon>
        <taxon>Fungi</taxon>
        <taxon>Fungi incertae sedis</taxon>
        <taxon>Mucoromycota</taxon>
        <taxon>Glomeromycotina</taxon>
        <taxon>Glomeromycetes</taxon>
        <taxon>Glomerales</taxon>
        <taxon>Glomeraceae</taxon>
        <taxon>Funneliformis</taxon>
    </lineage>
</organism>
<dbReference type="InterPro" id="IPR008538">
    <property type="entry name" value="Uma2"/>
</dbReference>
<comment type="caution">
    <text evidence="2">The sequence shown here is derived from an EMBL/GenBank/DDBJ whole genome shotgun (WGS) entry which is preliminary data.</text>
</comment>
<dbReference type="InterPro" id="IPR012296">
    <property type="entry name" value="Nuclease_put_TT1808"/>
</dbReference>
<dbReference type="OrthoDB" id="2305086at2759"/>
<feature type="domain" description="Putative restriction endonuclease" evidence="1">
    <location>
        <begin position="29"/>
        <end position="88"/>
    </location>
</feature>
<evidence type="ECO:0000259" key="1">
    <source>
        <dbReference type="Pfam" id="PF05685"/>
    </source>
</evidence>
<dbReference type="GO" id="GO:0006302">
    <property type="term" value="P:double-strand break repair"/>
    <property type="evidence" value="ECO:0007669"/>
    <property type="project" value="UniProtKB-ARBA"/>
</dbReference>